<protein>
    <submittedName>
        <fullName evidence="2">Uncharacterized protein</fullName>
    </submittedName>
</protein>
<organism evidence="2 3">
    <name type="scientific">Candidatus Methylumidiphilus alinenensis</name>
    <dbReference type="NCBI Taxonomy" id="2202197"/>
    <lineage>
        <taxon>Bacteria</taxon>
        <taxon>Pseudomonadati</taxon>
        <taxon>Pseudomonadota</taxon>
        <taxon>Gammaproteobacteria</taxon>
        <taxon>Methylococcales</taxon>
        <taxon>Candidatus Methylumidiphilus</taxon>
    </lineage>
</organism>
<proteinExistence type="predicted"/>
<evidence type="ECO:0000313" key="2">
    <source>
        <dbReference type="EMBL" id="PZN80508.1"/>
    </source>
</evidence>
<gene>
    <name evidence="2" type="ORF">DM484_09795</name>
</gene>
<feature type="region of interest" description="Disordered" evidence="1">
    <location>
        <begin position="44"/>
        <end position="69"/>
    </location>
</feature>
<evidence type="ECO:0000313" key="3">
    <source>
        <dbReference type="Proteomes" id="UP000249396"/>
    </source>
</evidence>
<dbReference type="Proteomes" id="UP000249396">
    <property type="component" value="Unassembled WGS sequence"/>
</dbReference>
<name>A0A2W4RL57_9GAMM</name>
<feature type="compositionally biased region" description="Polar residues" evidence="1">
    <location>
        <begin position="57"/>
        <end position="66"/>
    </location>
</feature>
<dbReference type="AlphaFoldDB" id="A0A2W4RL57"/>
<evidence type="ECO:0000256" key="1">
    <source>
        <dbReference type="SAM" id="MobiDB-lite"/>
    </source>
</evidence>
<accession>A0A2W4RL57</accession>
<reference evidence="2 3" key="1">
    <citation type="journal article" date="2018" name="Aquat. Microb. Ecol.">
        <title>Gammaproteobacterial methanotrophs dominate.</title>
        <authorList>
            <person name="Rissanen A.J."/>
            <person name="Saarenheimo J."/>
            <person name="Tiirola M."/>
            <person name="Peura S."/>
            <person name="Aalto S.L."/>
            <person name="Karvinen A."/>
            <person name="Nykanen H."/>
        </authorList>
    </citation>
    <scope>NUCLEOTIDE SEQUENCE [LARGE SCALE GENOMIC DNA]</scope>
    <source>
        <strain evidence="2">AMbin10</strain>
    </source>
</reference>
<dbReference type="EMBL" id="QJPH01000283">
    <property type="protein sequence ID" value="PZN80508.1"/>
    <property type="molecule type" value="Genomic_DNA"/>
</dbReference>
<comment type="caution">
    <text evidence="2">The sequence shown here is derived from an EMBL/GenBank/DDBJ whole genome shotgun (WGS) entry which is preliminary data.</text>
</comment>
<sequence length="92" mass="9802">MGRMDALGPLRPPEVAVIGDSNAIPYAVLLQHPAHTGLEQLLPGNLRLPEHPGQRRQPITSQSNPLEASPAYAVGHQHAHEAKLQPAALGKT</sequence>